<protein>
    <submittedName>
        <fullName evidence="1">Uncharacterized protein</fullName>
    </submittedName>
</protein>
<dbReference type="EMBL" id="AP022563">
    <property type="protein sequence ID" value="BBX16559.1"/>
    <property type="molecule type" value="Genomic_DNA"/>
</dbReference>
<proteinExistence type="predicted"/>
<evidence type="ECO:0000313" key="1">
    <source>
        <dbReference type="EMBL" id="BBX16559.1"/>
    </source>
</evidence>
<evidence type="ECO:0000313" key="2">
    <source>
        <dbReference type="Proteomes" id="UP000467006"/>
    </source>
</evidence>
<reference evidence="1 2" key="1">
    <citation type="journal article" date="2019" name="Emerg. Microbes Infect.">
        <title>Comprehensive subspecies identification of 175 nontuberculous mycobacteria species based on 7547 genomic profiles.</title>
        <authorList>
            <person name="Matsumoto Y."/>
            <person name="Kinjo T."/>
            <person name="Motooka D."/>
            <person name="Nabeya D."/>
            <person name="Jung N."/>
            <person name="Uechi K."/>
            <person name="Horii T."/>
            <person name="Iida T."/>
            <person name="Fujita J."/>
            <person name="Nakamura S."/>
        </authorList>
    </citation>
    <scope>NUCLEOTIDE SEQUENCE [LARGE SCALE GENOMIC DNA]</scope>
    <source>
        <strain evidence="1 2">JCM 6396</strain>
    </source>
</reference>
<name>A0A7I7JZ79_9MYCO</name>
<organism evidence="1 2">
    <name type="scientific">Mycolicibacterium duvalii</name>
    <dbReference type="NCBI Taxonomy" id="39688"/>
    <lineage>
        <taxon>Bacteria</taxon>
        <taxon>Bacillati</taxon>
        <taxon>Actinomycetota</taxon>
        <taxon>Actinomycetes</taxon>
        <taxon>Mycobacteriales</taxon>
        <taxon>Mycobacteriaceae</taxon>
        <taxon>Mycolicibacterium</taxon>
    </lineage>
</organism>
<accession>A0A7I7JZ79</accession>
<dbReference type="AlphaFoldDB" id="A0A7I7JZ79"/>
<dbReference type="OrthoDB" id="9822308at2"/>
<sequence>MARRPTTGDKAVADGDRTGGVFSEHIAGLRDLEFDRMKTLEGRGALILRTDLALLTAAAAIATFTIGRSMPLHVSPITAFVTLIAVGTFVVSVIFAARVQAGTSEYMLTADSTLDLMVGDKWGVSDSEAGRIAAIRDVEFIKSVRPENQNRANRLKRALRFQIAFVLLLVLAGTVEVCDRLGAVENLCTLMTG</sequence>
<dbReference type="KEGG" id="mdu:MDUV_14190"/>
<gene>
    <name evidence="1" type="ORF">MDUV_14190</name>
</gene>
<dbReference type="RefSeq" id="WP_011780467.1">
    <property type="nucleotide sequence ID" value="NZ_AP022563.1"/>
</dbReference>
<dbReference type="Proteomes" id="UP000467006">
    <property type="component" value="Chromosome"/>
</dbReference>
<keyword evidence="2" id="KW-1185">Reference proteome</keyword>